<dbReference type="NCBIfam" id="TIGR00001">
    <property type="entry name" value="rpmI_bact"/>
    <property type="match status" value="1"/>
</dbReference>
<reference evidence="6 7" key="1">
    <citation type="journal article" date="2016" name="Nat. Commun.">
        <title>Thousands of microbial genomes shed light on interconnected biogeochemical processes in an aquifer system.</title>
        <authorList>
            <person name="Anantharaman K."/>
            <person name="Brown C.T."/>
            <person name="Hug L.A."/>
            <person name="Sharon I."/>
            <person name="Castelle C.J."/>
            <person name="Probst A.J."/>
            <person name="Thomas B.C."/>
            <person name="Singh A."/>
            <person name="Wilkins M.J."/>
            <person name="Karaoz U."/>
            <person name="Brodie E.L."/>
            <person name="Williams K.H."/>
            <person name="Hubbard S.S."/>
            <person name="Banfield J.F."/>
        </authorList>
    </citation>
    <scope>NUCLEOTIDE SEQUENCE [LARGE SCALE GENOMIC DNA]</scope>
</reference>
<name>A0A1F7J916_9BACT</name>
<dbReference type="AlphaFoldDB" id="A0A1F7J916"/>
<dbReference type="GO" id="GO:1990904">
    <property type="term" value="C:ribonucleoprotein complex"/>
    <property type="evidence" value="ECO:0007669"/>
    <property type="project" value="UniProtKB-KW"/>
</dbReference>
<dbReference type="Proteomes" id="UP000176480">
    <property type="component" value="Unassembled WGS sequence"/>
</dbReference>
<dbReference type="InterPro" id="IPR001706">
    <property type="entry name" value="Ribosomal_bL35"/>
</dbReference>
<dbReference type="PRINTS" id="PR00064">
    <property type="entry name" value="RIBOSOMALL35"/>
</dbReference>
<dbReference type="SUPFAM" id="SSF143034">
    <property type="entry name" value="L35p-like"/>
    <property type="match status" value="1"/>
</dbReference>
<gene>
    <name evidence="4" type="primary">rpmI</name>
    <name evidence="6" type="ORF">A2966_03770</name>
</gene>
<evidence type="ECO:0000256" key="5">
    <source>
        <dbReference type="RuleBase" id="RU000568"/>
    </source>
</evidence>
<protein>
    <recommendedName>
        <fullName evidence="4">Large ribosomal subunit protein bL35</fullName>
    </recommendedName>
</protein>
<evidence type="ECO:0000256" key="4">
    <source>
        <dbReference type="HAMAP-Rule" id="MF_00514"/>
    </source>
</evidence>
<evidence type="ECO:0000313" key="7">
    <source>
        <dbReference type="Proteomes" id="UP000176480"/>
    </source>
</evidence>
<keyword evidence="2 4" id="KW-0689">Ribosomal protein</keyword>
<evidence type="ECO:0000256" key="2">
    <source>
        <dbReference type="ARBA" id="ARBA00022980"/>
    </source>
</evidence>
<comment type="similarity">
    <text evidence="1 4 5">Belongs to the bacterial ribosomal protein bL35 family.</text>
</comment>
<dbReference type="Pfam" id="PF01632">
    <property type="entry name" value="Ribosomal_L35p"/>
    <property type="match status" value="1"/>
</dbReference>
<dbReference type="HAMAP" id="MF_00514">
    <property type="entry name" value="Ribosomal_bL35"/>
    <property type="match status" value="1"/>
</dbReference>
<dbReference type="InterPro" id="IPR037229">
    <property type="entry name" value="Ribosomal_bL35_sf"/>
</dbReference>
<sequence>MKQRTRKSAAKRFKITNTGKVLRRSHNIRHLKSSKSKRQIRSLNRIKVVNGRIEKKIKKMMAVA</sequence>
<dbReference type="STRING" id="1802067.A2966_03770"/>
<evidence type="ECO:0000256" key="1">
    <source>
        <dbReference type="ARBA" id="ARBA00006598"/>
    </source>
</evidence>
<keyword evidence="3 4" id="KW-0687">Ribonucleoprotein</keyword>
<evidence type="ECO:0000313" key="6">
    <source>
        <dbReference type="EMBL" id="OGK52082.1"/>
    </source>
</evidence>
<dbReference type="GO" id="GO:0006412">
    <property type="term" value="P:translation"/>
    <property type="evidence" value="ECO:0007669"/>
    <property type="project" value="UniProtKB-UniRule"/>
</dbReference>
<evidence type="ECO:0000256" key="3">
    <source>
        <dbReference type="ARBA" id="ARBA00023274"/>
    </source>
</evidence>
<dbReference type="EMBL" id="MGAR01000015">
    <property type="protein sequence ID" value="OGK52082.1"/>
    <property type="molecule type" value="Genomic_DNA"/>
</dbReference>
<dbReference type="GO" id="GO:0005840">
    <property type="term" value="C:ribosome"/>
    <property type="evidence" value="ECO:0007669"/>
    <property type="project" value="UniProtKB-KW"/>
</dbReference>
<accession>A0A1F7J916</accession>
<organism evidence="6 7">
    <name type="scientific">Candidatus Roizmanbacteria bacterium RIFCSPLOWO2_01_FULL_41_22</name>
    <dbReference type="NCBI Taxonomy" id="1802067"/>
    <lineage>
        <taxon>Bacteria</taxon>
        <taxon>Candidatus Roizmaniibacteriota</taxon>
    </lineage>
</organism>
<comment type="caution">
    <text evidence="6">The sequence shown here is derived from an EMBL/GenBank/DDBJ whole genome shotgun (WGS) entry which is preliminary data.</text>
</comment>
<dbReference type="Gene3D" id="4.10.410.60">
    <property type="match status" value="1"/>
</dbReference>
<proteinExistence type="inferred from homology"/>
<dbReference type="GO" id="GO:0003735">
    <property type="term" value="F:structural constituent of ribosome"/>
    <property type="evidence" value="ECO:0007669"/>
    <property type="project" value="InterPro"/>
</dbReference>
<dbReference type="InterPro" id="IPR021137">
    <property type="entry name" value="Ribosomal_bL35-like"/>
</dbReference>